<dbReference type="PANTHER" id="PTHR42646:SF2">
    <property type="entry name" value="5'-3' EXONUCLEASE FAMILY PROTEIN"/>
    <property type="match status" value="1"/>
</dbReference>
<feature type="non-terminal residue" evidence="4">
    <location>
        <position position="186"/>
    </location>
</feature>
<dbReference type="GO" id="GO:0017108">
    <property type="term" value="F:5'-flap endonuclease activity"/>
    <property type="evidence" value="ECO:0007669"/>
    <property type="project" value="InterPro"/>
</dbReference>
<dbReference type="InterPro" id="IPR029060">
    <property type="entry name" value="PIN-like_dom_sf"/>
</dbReference>
<protein>
    <recommendedName>
        <fullName evidence="3">5'-3' exonuclease domain-containing protein</fullName>
    </recommendedName>
</protein>
<dbReference type="InterPro" id="IPR020046">
    <property type="entry name" value="5-3_exonucl_a-hlix_arch_N"/>
</dbReference>
<dbReference type="CDD" id="cd09859">
    <property type="entry name" value="PIN_53EXO"/>
    <property type="match status" value="1"/>
</dbReference>
<dbReference type="InterPro" id="IPR002421">
    <property type="entry name" value="5-3_exonuclease"/>
</dbReference>
<dbReference type="GO" id="GO:0003677">
    <property type="term" value="F:DNA binding"/>
    <property type="evidence" value="ECO:0007669"/>
    <property type="project" value="InterPro"/>
</dbReference>
<dbReference type="FunFam" id="3.40.50.1010:FF:000001">
    <property type="entry name" value="DNA polymerase I"/>
    <property type="match status" value="1"/>
</dbReference>
<proteinExistence type="predicted"/>
<organism evidence="4">
    <name type="scientific">marine metagenome</name>
    <dbReference type="NCBI Taxonomy" id="408172"/>
    <lineage>
        <taxon>unclassified sequences</taxon>
        <taxon>metagenomes</taxon>
        <taxon>ecological metagenomes</taxon>
    </lineage>
</organism>
<evidence type="ECO:0000313" key="4">
    <source>
        <dbReference type="EMBL" id="SVA69137.1"/>
    </source>
</evidence>
<keyword evidence="2" id="KW-0378">Hydrolase</keyword>
<dbReference type="Pfam" id="PF02739">
    <property type="entry name" value="5_3_exonuc_N"/>
    <property type="match status" value="1"/>
</dbReference>
<evidence type="ECO:0000259" key="3">
    <source>
        <dbReference type="SMART" id="SM00475"/>
    </source>
</evidence>
<name>A0A381XY96_9ZZZZ</name>
<dbReference type="GO" id="GO:0033567">
    <property type="term" value="P:DNA replication, Okazaki fragment processing"/>
    <property type="evidence" value="ECO:0007669"/>
    <property type="project" value="InterPro"/>
</dbReference>
<reference evidence="4" key="1">
    <citation type="submission" date="2018-05" db="EMBL/GenBank/DDBJ databases">
        <authorList>
            <person name="Lanie J.A."/>
            <person name="Ng W.-L."/>
            <person name="Kazmierczak K.M."/>
            <person name="Andrzejewski T.M."/>
            <person name="Davidsen T.M."/>
            <person name="Wayne K.J."/>
            <person name="Tettelin H."/>
            <person name="Glass J.I."/>
            <person name="Rusch D."/>
            <person name="Podicherti R."/>
            <person name="Tsui H.-C.T."/>
            <person name="Winkler M.E."/>
        </authorList>
    </citation>
    <scope>NUCLEOTIDE SEQUENCE</scope>
</reference>
<gene>
    <name evidence="4" type="ORF">METZ01_LOCUS121991</name>
</gene>
<sequence length="186" mass="20879">VSKPCKSRLYLIDASGHIYRAFYAIPELSTSKGLKTNATLGFTNMIRKLLREQKPDFVVAAFDPPGLTVRHKAFPGYKASRDETPQDLLEQIPYVRRVCEALRIPILEVPGYEADDVIGTLARKAQTKDIEVVIVSEDKDLLQLVGKDITMFAERQGRITYDRARVEDKYGVPPESIPDLLALMGD</sequence>
<evidence type="ECO:0000256" key="2">
    <source>
        <dbReference type="ARBA" id="ARBA00022801"/>
    </source>
</evidence>
<dbReference type="SUPFAM" id="SSF88723">
    <property type="entry name" value="PIN domain-like"/>
    <property type="match status" value="1"/>
</dbReference>
<feature type="domain" description="5'-3' exonuclease" evidence="3">
    <location>
        <begin position="7"/>
        <end position="186"/>
    </location>
</feature>
<evidence type="ECO:0000256" key="1">
    <source>
        <dbReference type="ARBA" id="ARBA00022722"/>
    </source>
</evidence>
<dbReference type="SMART" id="SM00475">
    <property type="entry name" value="53EXOc"/>
    <property type="match status" value="1"/>
</dbReference>
<keyword evidence="1" id="KW-0540">Nuclease</keyword>
<feature type="non-terminal residue" evidence="4">
    <location>
        <position position="1"/>
    </location>
</feature>
<dbReference type="InterPro" id="IPR038969">
    <property type="entry name" value="FEN"/>
</dbReference>
<dbReference type="Gene3D" id="3.40.50.1010">
    <property type="entry name" value="5'-nuclease"/>
    <property type="match status" value="1"/>
</dbReference>
<dbReference type="PANTHER" id="PTHR42646">
    <property type="entry name" value="FLAP ENDONUCLEASE XNI"/>
    <property type="match status" value="1"/>
</dbReference>
<dbReference type="GO" id="GO:0008409">
    <property type="term" value="F:5'-3' exonuclease activity"/>
    <property type="evidence" value="ECO:0007669"/>
    <property type="project" value="InterPro"/>
</dbReference>
<accession>A0A381XY96</accession>
<dbReference type="AlphaFoldDB" id="A0A381XY96"/>
<dbReference type="EMBL" id="UINC01016639">
    <property type="protein sequence ID" value="SVA69137.1"/>
    <property type="molecule type" value="Genomic_DNA"/>
</dbReference>